<dbReference type="InterPro" id="IPR029052">
    <property type="entry name" value="Metallo-depent_PP-like"/>
</dbReference>
<dbReference type="AlphaFoldDB" id="A0A2P6VC68"/>
<dbReference type="InterPro" id="IPR004843">
    <property type="entry name" value="Calcineurin-like_PHP"/>
</dbReference>
<keyword evidence="4" id="KW-0812">Transmembrane</keyword>
<gene>
    <name evidence="6" type="ORF">C2E20_4835</name>
</gene>
<evidence type="ECO:0000313" key="7">
    <source>
        <dbReference type="Proteomes" id="UP000239649"/>
    </source>
</evidence>
<evidence type="ECO:0000259" key="5">
    <source>
        <dbReference type="Pfam" id="PF00149"/>
    </source>
</evidence>
<comment type="caution">
    <text evidence="6">The sequence shown here is derived from an EMBL/GenBank/DDBJ whole genome shotgun (WGS) entry which is preliminary data.</text>
</comment>
<evidence type="ECO:0000256" key="2">
    <source>
        <dbReference type="ARBA" id="ARBA00022801"/>
    </source>
</evidence>
<feature type="transmembrane region" description="Helical" evidence="4">
    <location>
        <begin position="57"/>
        <end position="79"/>
    </location>
</feature>
<dbReference type="GO" id="GO:0016787">
    <property type="term" value="F:hydrolase activity"/>
    <property type="evidence" value="ECO:0007669"/>
    <property type="project" value="UniProtKB-KW"/>
</dbReference>
<reference evidence="6 7" key="1">
    <citation type="journal article" date="2018" name="Plant J.">
        <title>Genome sequences of Chlorella sorokiniana UTEX 1602 and Micractinium conductrix SAG 241.80: implications to maltose excretion by a green alga.</title>
        <authorList>
            <person name="Arriola M.B."/>
            <person name="Velmurugan N."/>
            <person name="Zhang Y."/>
            <person name="Plunkett M.H."/>
            <person name="Hondzo H."/>
            <person name="Barney B.M."/>
        </authorList>
    </citation>
    <scope>NUCLEOTIDE SEQUENCE [LARGE SCALE GENOMIC DNA]</scope>
    <source>
        <strain evidence="6 7">SAG 241.80</strain>
    </source>
</reference>
<keyword evidence="7" id="KW-1185">Reference proteome</keyword>
<dbReference type="Gene3D" id="3.60.21.10">
    <property type="match status" value="1"/>
</dbReference>
<dbReference type="Pfam" id="PF00149">
    <property type="entry name" value="Metallophos"/>
    <property type="match status" value="1"/>
</dbReference>
<dbReference type="OrthoDB" id="411211at2759"/>
<keyword evidence="4" id="KW-0472">Membrane</keyword>
<dbReference type="SUPFAM" id="SSF56300">
    <property type="entry name" value="Metallo-dependent phosphatases"/>
    <property type="match status" value="1"/>
</dbReference>
<evidence type="ECO:0000256" key="1">
    <source>
        <dbReference type="ARBA" id="ARBA00022729"/>
    </source>
</evidence>
<organism evidence="6 7">
    <name type="scientific">Micractinium conductrix</name>
    <dbReference type="NCBI Taxonomy" id="554055"/>
    <lineage>
        <taxon>Eukaryota</taxon>
        <taxon>Viridiplantae</taxon>
        <taxon>Chlorophyta</taxon>
        <taxon>core chlorophytes</taxon>
        <taxon>Trebouxiophyceae</taxon>
        <taxon>Chlorellales</taxon>
        <taxon>Chlorellaceae</taxon>
        <taxon>Chlorella clade</taxon>
        <taxon>Micractinium</taxon>
    </lineage>
</organism>
<accession>A0A2P6VC68</accession>
<sequence>MASGGGGTLLPAWSARSDAHNTDVPLSSAAPPPVSPRGFEVAGAAPPSQRPSQRRRLACFIALGVVIVALLVAVAVAGAESYARGGWNTASTTYPLRFQVIGDWGRQGAGNQSLVAELMGSVADLRPPHFVISTGDNFYKSGLTGTDDPLFDASFSRVYTQEGLQVPWHAVLGNHDYCDSSVNGTVNGTAVSPLHQLNIELTNQDQRWHLERAYVESFVGGRVQIFFIDTSPFITEYYTKFVEKGYNCSGGLAEQSWQAQLLELERKLHRSAAEWKLVVGHHPPLSSGEHGNNKELLQHLQPLLQKYGVQAYFAGHDHDMECLAAEGYHIVVSGAGSETNRTQGTPNPGSTFYWPYSGFVAVRLEADSMRVDFHTLDGGTQPAFTSTIPRRGTQA</sequence>
<evidence type="ECO:0000256" key="3">
    <source>
        <dbReference type="SAM" id="MobiDB-lite"/>
    </source>
</evidence>
<dbReference type="InterPro" id="IPR051558">
    <property type="entry name" value="Metallophosphoesterase_PAP"/>
</dbReference>
<proteinExistence type="predicted"/>
<dbReference type="PANTHER" id="PTHR10161:SF14">
    <property type="entry name" value="TARTRATE-RESISTANT ACID PHOSPHATASE TYPE 5"/>
    <property type="match status" value="1"/>
</dbReference>
<keyword evidence="4" id="KW-1133">Transmembrane helix</keyword>
<keyword evidence="2" id="KW-0378">Hydrolase</keyword>
<dbReference type="EMBL" id="LHPF02000013">
    <property type="protein sequence ID" value="PSC71678.1"/>
    <property type="molecule type" value="Genomic_DNA"/>
</dbReference>
<name>A0A2P6VC68_9CHLO</name>
<evidence type="ECO:0000313" key="6">
    <source>
        <dbReference type="EMBL" id="PSC71678.1"/>
    </source>
</evidence>
<dbReference type="STRING" id="554055.A0A2P6VC68"/>
<dbReference type="Proteomes" id="UP000239649">
    <property type="component" value="Unassembled WGS sequence"/>
</dbReference>
<keyword evidence="1" id="KW-0732">Signal</keyword>
<feature type="region of interest" description="Disordered" evidence="3">
    <location>
        <begin position="19"/>
        <end position="50"/>
    </location>
</feature>
<evidence type="ECO:0000256" key="4">
    <source>
        <dbReference type="SAM" id="Phobius"/>
    </source>
</evidence>
<dbReference type="PANTHER" id="PTHR10161">
    <property type="entry name" value="TARTRATE-RESISTANT ACID PHOSPHATASE TYPE 5"/>
    <property type="match status" value="1"/>
</dbReference>
<protein>
    <submittedName>
        <fullName evidence="6">Metallo-dependent phosphatase</fullName>
    </submittedName>
</protein>
<feature type="domain" description="Calcineurin-like phosphoesterase" evidence="5">
    <location>
        <begin position="97"/>
        <end position="319"/>
    </location>
</feature>